<feature type="region of interest" description="Disordered" evidence="1">
    <location>
        <begin position="1"/>
        <end position="141"/>
    </location>
</feature>
<organism evidence="2 3">
    <name type="scientific">Penicillium nordicum</name>
    <dbReference type="NCBI Taxonomy" id="229535"/>
    <lineage>
        <taxon>Eukaryota</taxon>
        <taxon>Fungi</taxon>
        <taxon>Dikarya</taxon>
        <taxon>Ascomycota</taxon>
        <taxon>Pezizomycotina</taxon>
        <taxon>Eurotiomycetes</taxon>
        <taxon>Eurotiomycetidae</taxon>
        <taxon>Eurotiales</taxon>
        <taxon>Aspergillaceae</taxon>
        <taxon>Penicillium</taxon>
    </lineage>
</organism>
<reference evidence="2 3" key="1">
    <citation type="submission" date="2015-08" db="EMBL/GenBank/DDBJ databases">
        <title>Genome sequencing of Penicillium nordicum.</title>
        <authorList>
            <person name="Nguyen H.D."/>
            <person name="Seifert K.A."/>
        </authorList>
    </citation>
    <scope>NUCLEOTIDE SEQUENCE [LARGE SCALE GENOMIC DNA]</scope>
    <source>
        <strain evidence="2 3">DAOMC 185683</strain>
    </source>
</reference>
<comment type="caution">
    <text evidence="2">The sequence shown here is derived from an EMBL/GenBank/DDBJ whole genome shotgun (WGS) entry which is preliminary data.</text>
</comment>
<proteinExistence type="predicted"/>
<accession>A0A0M9WFC1</accession>
<name>A0A0M9WFC1_9EURO</name>
<keyword evidence="3" id="KW-1185">Reference proteome</keyword>
<evidence type="ECO:0000313" key="3">
    <source>
        <dbReference type="Proteomes" id="UP000037696"/>
    </source>
</evidence>
<feature type="compositionally biased region" description="Basic residues" evidence="1">
    <location>
        <begin position="36"/>
        <end position="51"/>
    </location>
</feature>
<gene>
    <name evidence="2" type="ORF">ACN38_g6391</name>
</gene>
<feature type="compositionally biased region" description="Polar residues" evidence="1">
    <location>
        <begin position="54"/>
        <end position="69"/>
    </location>
</feature>
<sequence length="333" mass="37624">MPATPKEEVQASARLKDHTPAKQGSLDASPSESIKTKKRKRGGRSGTKSRRTSYSMETISQASINSKTPNKPHKRSPNKEPKRDNSTTKSTMSHGKQQPASPERTQRELSPKPSSNQKATKEDTASTKPGNPLKLPDLPSSEFIVPGGLELSLFNHASDEKETPHEPVSDHMSEEYHKISAMYTPISLAVLQYDQRIRSRHGGKCETWLARQMYHELNNISTQIDHIMGNIRIMLEKGRVRENFEDEESASLEGGPENPFELSDGDDNALFLNLRKFFHLWYFFPLTIDCIASKYALRVGVWSDSDKDWDLGQAEMLFVANCNTISFHMKHKK</sequence>
<dbReference type="OrthoDB" id="4346499at2759"/>
<evidence type="ECO:0000256" key="1">
    <source>
        <dbReference type="SAM" id="MobiDB-lite"/>
    </source>
</evidence>
<evidence type="ECO:0000313" key="2">
    <source>
        <dbReference type="EMBL" id="KOS42715.1"/>
    </source>
</evidence>
<dbReference type="AlphaFoldDB" id="A0A0M9WFC1"/>
<protein>
    <submittedName>
        <fullName evidence="2">Uncharacterized protein</fullName>
    </submittedName>
</protein>
<feature type="compositionally biased region" description="Polar residues" evidence="1">
    <location>
        <begin position="87"/>
        <end position="100"/>
    </location>
</feature>
<dbReference type="Proteomes" id="UP000037696">
    <property type="component" value="Unassembled WGS sequence"/>
</dbReference>
<feature type="compositionally biased region" description="Basic and acidic residues" evidence="1">
    <location>
        <begin position="1"/>
        <end position="20"/>
    </location>
</feature>
<feature type="compositionally biased region" description="Basic and acidic residues" evidence="1">
    <location>
        <begin position="77"/>
        <end position="86"/>
    </location>
</feature>
<dbReference type="EMBL" id="LHQQ01000099">
    <property type="protein sequence ID" value="KOS42715.1"/>
    <property type="molecule type" value="Genomic_DNA"/>
</dbReference>